<dbReference type="EMBL" id="FNUS01000006">
    <property type="protein sequence ID" value="SEG50064.1"/>
    <property type="molecule type" value="Genomic_DNA"/>
</dbReference>
<keyword evidence="3" id="KW-1185">Reference proteome</keyword>
<dbReference type="InterPro" id="IPR029044">
    <property type="entry name" value="Nucleotide-diphossugar_trans"/>
</dbReference>
<evidence type="ECO:0000313" key="2">
    <source>
        <dbReference type="EMBL" id="SEG50064.1"/>
    </source>
</evidence>
<dbReference type="CDD" id="cd00761">
    <property type="entry name" value="Glyco_tranf_GTA_type"/>
    <property type="match status" value="1"/>
</dbReference>
<proteinExistence type="predicted"/>
<protein>
    <recommendedName>
        <fullName evidence="1">Glycosyltransferase 2-like domain-containing protein</fullName>
    </recommendedName>
</protein>
<dbReference type="AlphaFoldDB" id="A0A1H6APG3"/>
<dbReference type="PANTHER" id="PTHR22916:SF3">
    <property type="entry name" value="UDP-GLCNAC:BETAGAL BETA-1,3-N-ACETYLGLUCOSAMINYLTRANSFERASE-LIKE PROTEIN 1"/>
    <property type="match status" value="1"/>
</dbReference>
<reference evidence="3" key="1">
    <citation type="submission" date="2016-10" db="EMBL/GenBank/DDBJ databases">
        <authorList>
            <person name="Varghese N."/>
            <person name="Submissions S."/>
        </authorList>
    </citation>
    <scope>NUCLEOTIDE SEQUENCE [LARGE SCALE GENOMIC DNA]</scope>
    <source>
        <strain evidence="3">DSM 21580</strain>
    </source>
</reference>
<evidence type="ECO:0000313" key="3">
    <source>
        <dbReference type="Proteomes" id="UP000236738"/>
    </source>
</evidence>
<dbReference type="Gene3D" id="3.90.550.10">
    <property type="entry name" value="Spore Coat Polysaccharide Biosynthesis Protein SpsA, Chain A"/>
    <property type="match status" value="1"/>
</dbReference>
<dbReference type="RefSeq" id="WP_103914381.1">
    <property type="nucleotide sequence ID" value="NZ_FNUS01000006.1"/>
</dbReference>
<dbReference type="Pfam" id="PF00535">
    <property type="entry name" value="Glycos_transf_2"/>
    <property type="match status" value="1"/>
</dbReference>
<dbReference type="GO" id="GO:0016758">
    <property type="term" value="F:hexosyltransferase activity"/>
    <property type="evidence" value="ECO:0007669"/>
    <property type="project" value="UniProtKB-ARBA"/>
</dbReference>
<evidence type="ECO:0000259" key="1">
    <source>
        <dbReference type="Pfam" id="PF00535"/>
    </source>
</evidence>
<dbReference type="Proteomes" id="UP000236738">
    <property type="component" value="Unassembled WGS sequence"/>
</dbReference>
<dbReference type="OrthoDB" id="597270at2"/>
<gene>
    <name evidence="2" type="ORF">SAMN05421847_2523</name>
</gene>
<name>A0A1H6APG3_9FLAO</name>
<feature type="domain" description="Glycosyltransferase 2-like" evidence="1">
    <location>
        <begin position="7"/>
        <end position="165"/>
    </location>
</feature>
<dbReference type="PANTHER" id="PTHR22916">
    <property type="entry name" value="GLYCOSYLTRANSFERASE"/>
    <property type="match status" value="1"/>
</dbReference>
<dbReference type="SUPFAM" id="SSF53448">
    <property type="entry name" value="Nucleotide-diphospho-sugar transferases"/>
    <property type="match status" value="1"/>
</dbReference>
<accession>A0A1H6APG3</accession>
<dbReference type="InterPro" id="IPR001173">
    <property type="entry name" value="Glyco_trans_2-like"/>
</dbReference>
<organism evidence="2 3">
    <name type="scientific">Halpernia humi</name>
    <dbReference type="NCBI Taxonomy" id="493375"/>
    <lineage>
        <taxon>Bacteria</taxon>
        <taxon>Pseudomonadati</taxon>
        <taxon>Bacteroidota</taxon>
        <taxon>Flavobacteriia</taxon>
        <taxon>Flavobacteriales</taxon>
        <taxon>Weeksellaceae</taxon>
        <taxon>Chryseobacterium group</taxon>
        <taxon>Halpernia</taxon>
    </lineage>
</organism>
<sequence>MNNPLISIIVPCYNQAQYLDECLQSVLDQTYTKWECIIVNDGSPDNTEEIAKIWTLKDPRFKYFYKENGGLSSARNFGLNLANGAFVQLLDCDDYIAKNKLELQILDLESGDISISDYEKVNDNHEKLSLQYCAPFTDTGFSFEDLILKWETELSIPCHCVLFKRTTHRFNEKLKNHEDWVFWVQLFYCSQKIIYNRNVLAYYRISANSMSRNINEMNKGFLKACNFLFSYFREKKERNALLLLTSKKRRIRNTTKMTLKEIFAKKFPSIYNSYLNYVKQ</sequence>